<organism evidence="7 8">
    <name type="scientific">Paraburkholderia fungorum</name>
    <dbReference type="NCBI Taxonomy" id="134537"/>
    <lineage>
        <taxon>Bacteria</taxon>
        <taxon>Pseudomonadati</taxon>
        <taxon>Pseudomonadota</taxon>
        <taxon>Betaproteobacteria</taxon>
        <taxon>Burkholderiales</taxon>
        <taxon>Burkholderiaceae</taxon>
        <taxon>Paraburkholderia</taxon>
    </lineage>
</organism>
<dbReference type="GO" id="GO:0046951">
    <property type="term" value="P:ketone body biosynthetic process"/>
    <property type="evidence" value="ECO:0007669"/>
    <property type="project" value="TreeGrafter"/>
</dbReference>
<protein>
    <recommendedName>
        <fullName evidence="3">hydroxymethylglutaryl-CoA lyase</fullName>
        <ecNumber evidence="3">4.1.3.4</ecNumber>
    </recommendedName>
</protein>
<evidence type="ECO:0000256" key="5">
    <source>
        <dbReference type="ARBA" id="ARBA00023239"/>
    </source>
</evidence>
<dbReference type="AlphaFoldDB" id="A0A1H1JDC4"/>
<keyword evidence="5 7" id="KW-0456">Lyase</keyword>
<evidence type="ECO:0000259" key="6">
    <source>
        <dbReference type="PROSITE" id="PS50991"/>
    </source>
</evidence>
<evidence type="ECO:0000256" key="4">
    <source>
        <dbReference type="ARBA" id="ARBA00022723"/>
    </source>
</evidence>
<sequence>MVDLPVSGKVRIVEVGPRDGLQNEPSFVPTATKVELIRRLMKAGVIAIEAAAFVSPKWVPQMADGAQVLREIERREGVVLSALVPNLKGFDAALEARCDEVAVFAAASESFSQKNINCSVDESIDRFEPVVERARQEGVRVRGYVSCVLGCPFEGEIDPLQVARVTSRLYQMGCYEISLGDTIGTGTPAKTRRLIEACSKDVPLSALAGHFHDTWGMAIANVYAALQSGMASFDSSVSGIGGCPYSPGATGNVATEDVVYLCDELGLHTGIDLAALAEAGEFISTALGRVTSSRVARAMAARRARTMSNNV</sequence>
<name>A0A1H1JDC4_9BURK</name>
<evidence type="ECO:0000313" key="8">
    <source>
        <dbReference type="Proteomes" id="UP000183487"/>
    </source>
</evidence>
<dbReference type="Proteomes" id="UP000183487">
    <property type="component" value="Unassembled WGS sequence"/>
</dbReference>
<evidence type="ECO:0000256" key="2">
    <source>
        <dbReference type="ARBA" id="ARBA00009405"/>
    </source>
</evidence>
<dbReference type="InterPro" id="IPR000891">
    <property type="entry name" value="PYR_CT"/>
</dbReference>
<reference evidence="8" key="1">
    <citation type="submission" date="2016-10" db="EMBL/GenBank/DDBJ databases">
        <authorList>
            <person name="Varghese N."/>
            <person name="Submissions S."/>
        </authorList>
    </citation>
    <scope>NUCLEOTIDE SEQUENCE [LARGE SCALE GENOMIC DNA]</scope>
    <source>
        <strain evidence="8">GAS106B</strain>
    </source>
</reference>
<dbReference type="GO" id="GO:0046872">
    <property type="term" value="F:metal ion binding"/>
    <property type="evidence" value="ECO:0007669"/>
    <property type="project" value="UniProtKB-KW"/>
</dbReference>
<feature type="domain" description="Pyruvate carboxyltransferase" evidence="6">
    <location>
        <begin position="10"/>
        <end position="277"/>
    </location>
</feature>
<dbReference type="PROSITE" id="PS50991">
    <property type="entry name" value="PYR_CT"/>
    <property type="match status" value="1"/>
</dbReference>
<proteinExistence type="inferred from homology"/>
<gene>
    <name evidence="7" type="ORF">SAMN05443245_6114</name>
</gene>
<dbReference type="InterPro" id="IPR043594">
    <property type="entry name" value="HMGL"/>
</dbReference>
<comment type="pathway">
    <text evidence="1">Metabolic intermediate metabolism; (S)-3-hydroxy-3-methylglutaryl-CoA degradation; acetoacetate from (S)-3-hydroxy-3-methylglutaryl-CoA: step 1/1.</text>
</comment>
<dbReference type="Pfam" id="PF00682">
    <property type="entry name" value="HMGL-like"/>
    <property type="match status" value="1"/>
</dbReference>
<dbReference type="PANTHER" id="PTHR42738">
    <property type="entry name" value="HYDROXYMETHYLGLUTARYL-COA LYASE"/>
    <property type="match status" value="1"/>
</dbReference>
<dbReference type="EC" id="4.1.3.4" evidence="3"/>
<dbReference type="EMBL" id="FNKP01000003">
    <property type="protein sequence ID" value="SDR47945.1"/>
    <property type="molecule type" value="Genomic_DNA"/>
</dbReference>
<dbReference type="NCBIfam" id="NF004283">
    <property type="entry name" value="PRK05692.1"/>
    <property type="match status" value="1"/>
</dbReference>
<dbReference type="GO" id="GO:0004419">
    <property type="term" value="F:hydroxymethylglutaryl-CoA lyase activity"/>
    <property type="evidence" value="ECO:0007669"/>
    <property type="project" value="UniProtKB-EC"/>
</dbReference>
<evidence type="ECO:0000313" key="7">
    <source>
        <dbReference type="EMBL" id="SDR47945.1"/>
    </source>
</evidence>
<dbReference type="CDD" id="cd07938">
    <property type="entry name" value="DRE_TIM_HMGL"/>
    <property type="match status" value="1"/>
</dbReference>
<dbReference type="InterPro" id="IPR013785">
    <property type="entry name" value="Aldolase_TIM"/>
</dbReference>
<evidence type="ECO:0000256" key="1">
    <source>
        <dbReference type="ARBA" id="ARBA00005143"/>
    </source>
</evidence>
<comment type="similarity">
    <text evidence="2">Belongs to the HMG-CoA lyase family.</text>
</comment>
<dbReference type="SUPFAM" id="SSF51569">
    <property type="entry name" value="Aldolase"/>
    <property type="match status" value="1"/>
</dbReference>
<dbReference type="OrthoDB" id="9784013at2"/>
<keyword evidence="4" id="KW-0479">Metal-binding</keyword>
<keyword evidence="8" id="KW-1185">Reference proteome</keyword>
<dbReference type="GO" id="GO:0006552">
    <property type="term" value="P:L-leucine catabolic process"/>
    <property type="evidence" value="ECO:0007669"/>
    <property type="project" value="TreeGrafter"/>
</dbReference>
<dbReference type="Gene3D" id="3.20.20.70">
    <property type="entry name" value="Aldolase class I"/>
    <property type="match status" value="1"/>
</dbReference>
<accession>A0A1H1JDC4</accession>
<dbReference type="FunFam" id="3.20.20.70:FF:000201">
    <property type="entry name" value="Hydroxymethylglutaryl-CoA lyase"/>
    <property type="match status" value="1"/>
</dbReference>
<dbReference type="PANTHER" id="PTHR42738:SF7">
    <property type="entry name" value="HYDROXYMETHYLGLUTARYL-COA LYASE"/>
    <property type="match status" value="1"/>
</dbReference>
<evidence type="ECO:0000256" key="3">
    <source>
        <dbReference type="ARBA" id="ARBA00012910"/>
    </source>
</evidence>